<sequence length="426" mass="45615">MACTTVNLLGSGFAWWFPVNDQCRNGYRHELYFTNDWKLTMVDLSAGALTPLRVLDLSRHLAGPFATMMVADLGAEVIKIEQPDTGDDTRGRCPPVDCRGMSTYFQSVNRNKASLVLDLNDAHDQEIARQLALSADVIVSDLESAVLDGADLGYQSLQANPGLVYCSISGAGHPLETPGHDLLIQALGGLMSITGPPDAEPQKAGVAIVDVLAGLFATVGILAALRHRDATGEGQHVEVNLLTSLLSGLVNQATAYTSAGVIPRRLGNWHPSVAPYEPFAAADEHLVIAVGNDRQFRGLCTVVGLEALAEDPRFATNSHRNDNRDELHNYLAAEFRKLPAHDWVERCSAAGVPAGVINSIAGAYSLADSLGLAPIVEVPRPDGTTVRLARNPINLSATPPSYRSAPPELGDSLRSNDPGKYCWSIR</sequence>
<dbReference type="Gene3D" id="3.30.1540.10">
    <property type="entry name" value="formyl-coa transferase, domain 3"/>
    <property type="match status" value="1"/>
</dbReference>
<dbReference type="PANTHER" id="PTHR48207:SF3">
    <property type="entry name" value="SUCCINATE--HYDROXYMETHYLGLUTARATE COA-TRANSFERASE"/>
    <property type="match status" value="1"/>
</dbReference>
<dbReference type="InterPro" id="IPR050483">
    <property type="entry name" value="CoA-transferase_III_domain"/>
</dbReference>
<name>K8XFD6_RHOOP</name>
<dbReference type="Proteomes" id="UP000005951">
    <property type="component" value="Unassembled WGS sequence"/>
</dbReference>
<dbReference type="GO" id="GO:0008410">
    <property type="term" value="F:CoA-transferase activity"/>
    <property type="evidence" value="ECO:0007669"/>
    <property type="project" value="TreeGrafter"/>
</dbReference>
<dbReference type="Gene3D" id="3.40.50.10540">
    <property type="entry name" value="Crotonobetainyl-coa:carnitine coa-transferase, domain 1"/>
    <property type="match status" value="1"/>
</dbReference>
<dbReference type="InterPro" id="IPR003673">
    <property type="entry name" value="CoA-Trfase_fam_III"/>
</dbReference>
<proteinExistence type="predicted"/>
<dbReference type="InterPro" id="IPR044855">
    <property type="entry name" value="CoA-Trfase_III_dom3_sf"/>
</dbReference>
<protein>
    <submittedName>
        <fullName evidence="2">CoA-transferase</fullName>
    </submittedName>
</protein>
<reference evidence="2 3" key="1">
    <citation type="journal article" date="2013" name="Genome Announc.">
        <title>Draft Genome Sequence of Rhodococcus opacus Strain M213 Shows a Diverse Catabolic Potential.</title>
        <authorList>
            <person name="Pathak A."/>
            <person name="Green S.J."/>
            <person name="Ogram A."/>
            <person name="Chauhan A."/>
        </authorList>
    </citation>
    <scope>NUCLEOTIDE SEQUENCE [LARGE SCALE GENOMIC DNA]</scope>
    <source>
        <strain evidence="2 3">M213</strain>
    </source>
</reference>
<organism evidence="2 3">
    <name type="scientific">Rhodococcus opacus M213</name>
    <dbReference type="NCBI Taxonomy" id="1129896"/>
    <lineage>
        <taxon>Bacteria</taxon>
        <taxon>Bacillati</taxon>
        <taxon>Actinomycetota</taxon>
        <taxon>Actinomycetes</taxon>
        <taxon>Mycobacteriales</taxon>
        <taxon>Nocardiaceae</taxon>
        <taxon>Rhodococcus</taxon>
    </lineage>
</organism>
<dbReference type="PANTHER" id="PTHR48207">
    <property type="entry name" value="SUCCINATE--HYDROXYMETHYLGLUTARATE COA-TRANSFERASE"/>
    <property type="match status" value="1"/>
</dbReference>
<evidence type="ECO:0000256" key="1">
    <source>
        <dbReference type="ARBA" id="ARBA00022679"/>
    </source>
</evidence>
<keyword evidence="1 2" id="KW-0808">Transferase</keyword>
<dbReference type="SUPFAM" id="SSF89796">
    <property type="entry name" value="CoA-transferase family III (CaiB/BaiF)"/>
    <property type="match status" value="1"/>
</dbReference>
<dbReference type="InterPro" id="IPR023606">
    <property type="entry name" value="CoA-Trfase_III_dom_1_sf"/>
</dbReference>
<evidence type="ECO:0000313" key="3">
    <source>
        <dbReference type="Proteomes" id="UP000005951"/>
    </source>
</evidence>
<evidence type="ECO:0000313" key="2">
    <source>
        <dbReference type="EMBL" id="EKT79521.1"/>
    </source>
</evidence>
<accession>K8XFD6</accession>
<dbReference type="EMBL" id="AJYC02000082">
    <property type="protein sequence ID" value="EKT79521.1"/>
    <property type="molecule type" value="Genomic_DNA"/>
</dbReference>
<comment type="caution">
    <text evidence="2">The sequence shown here is derived from an EMBL/GenBank/DDBJ whole genome shotgun (WGS) entry which is preliminary data.</text>
</comment>
<gene>
    <name evidence="2" type="ORF">WSS_A27005</name>
</gene>
<dbReference type="Pfam" id="PF02515">
    <property type="entry name" value="CoA_transf_3"/>
    <property type="match status" value="1"/>
</dbReference>
<dbReference type="AlphaFoldDB" id="K8XFD6"/>